<keyword evidence="4" id="KW-1185">Reference proteome</keyword>
<keyword evidence="1" id="KW-0732">Signal</keyword>
<feature type="domain" description="FAS1" evidence="2">
    <location>
        <begin position="275"/>
        <end position="431"/>
    </location>
</feature>
<dbReference type="Pfam" id="PF02469">
    <property type="entry name" value="Fasciclin"/>
    <property type="match status" value="2"/>
</dbReference>
<proteinExistence type="predicted"/>
<evidence type="ECO:0000259" key="2">
    <source>
        <dbReference type="PROSITE" id="PS50213"/>
    </source>
</evidence>
<gene>
    <name evidence="3" type="ORF">O9K51_09999</name>
</gene>
<dbReference type="PANTHER" id="PTHR10900:SF125">
    <property type="entry name" value="FAS1 DOMAIN-CONTAINING PROTEIN YLR001C"/>
    <property type="match status" value="1"/>
</dbReference>
<dbReference type="InterPro" id="IPR036378">
    <property type="entry name" value="FAS1_dom_sf"/>
</dbReference>
<dbReference type="SMART" id="SM00554">
    <property type="entry name" value="FAS1"/>
    <property type="match status" value="2"/>
</dbReference>
<accession>A0AB34FET2</accession>
<dbReference type="InterPro" id="IPR050904">
    <property type="entry name" value="Adhesion/Biosynth-related"/>
</dbReference>
<feature type="chain" id="PRO_5044245651" evidence="1">
    <location>
        <begin position="17"/>
        <end position="461"/>
    </location>
</feature>
<comment type="caution">
    <text evidence="3">The sequence shown here is derived from an EMBL/GenBank/DDBJ whole genome shotgun (WGS) entry which is preliminary data.</text>
</comment>
<dbReference type="Gene3D" id="2.30.180.10">
    <property type="entry name" value="FAS1 domain"/>
    <property type="match status" value="2"/>
</dbReference>
<reference evidence="3" key="1">
    <citation type="submission" date="2023-01" db="EMBL/GenBank/DDBJ databases">
        <title>The growth and conidiation of Purpureocillium lavendulum are regulated by nitrogen source and histone H3K14 acetylation.</title>
        <authorList>
            <person name="Tang P."/>
            <person name="Han J."/>
            <person name="Zhang C."/>
            <person name="Tang P."/>
            <person name="Qi F."/>
            <person name="Zhang K."/>
            <person name="Liang L."/>
        </authorList>
    </citation>
    <scope>NUCLEOTIDE SEQUENCE</scope>
    <source>
        <strain evidence="3">YMF1.00683</strain>
    </source>
</reference>
<name>A0AB34FET2_9HYPO</name>
<dbReference type="EMBL" id="JAQHRD010000012">
    <property type="protein sequence ID" value="KAJ6437442.1"/>
    <property type="molecule type" value="Genomic_DNA"/>
</dbReference>
<evidence type="ECO:0000256" key="1">
    <source>
        <dbReference type="SAM" id="SignalP"/>
    </source>
</evidence>
<organism evidence="3 4">
    <name type="scientific">Purpureocillium lavendulum</name>
    <dbReference type="NCBI Taxonomy" id="1247861"/>
    <lineage>
        <taxon>Eukaryota</taxon>
        <taxon>Fungi</taxon>
        <taxon>Dikarya</taxon>
        <taxon>Ascomycota</taxon>
        <taxon>Pezizomycotina</taxon>
        <taxon>Sordariomycetes</taxon>
        <taxon>Hypocreomycetidae</taxon>
        <taxon>Hypocreales</taxon>
        <taxon>Ophiocordycipitaceae</taxon>
        <taxon>Purpureocillium</taxon>
    </lineage>
</organism>
<sequence length="461" mass="50922">MRFALAAVSGAAVAGAFVIPGLPGDYSVNRQSPLSVPKSHDAESKDEAFWHGRLPSKDSLISSLGETVDRLSGAFDNAVEAVEDARHELSDKLADILSGHDDHNKHHHLTIYELIKHSEYTTKFAKIVDEHPSIVKLLNSTKANHTLFVPTDEAFKELPDHDKPDKEFVEKVLRYHIGLGEYPARRILTTHTLPTTLDESWLGGEPQRLRTSVGFRGVTVNFYSKVVAADIVCPAPLFALYSECHTRPHAYSLLFLQEAKNGIIHAVNHILVPPPMAGRVITLFPSQFSTLLLAYEKTDFVKFIHGVKMTGSTVFAPSNGAFERLGPRANAFLFNTEKGLKYLKALLKYHIAPNATLYSDAFYDKTGSDDKVDAAETEHYDLGTLLGKARVSVDIARLGGFSAIRINGFAHVSVRDGLAKNGVIQVVDKVLIPQHKHHKGHSDDVKDIDVEDLVTRLEPYV</sequence>
<dbReference type="InterPro" id="IPR000782">
    <property type="entry name" value="FAS1_domain"/>
</dbReference>
<feature type="signal peptide" evidence="1">
    <location>
        <begin position="1"/>
        <end position="16"/>
    </location>
</feature>
<dbReference type="AlphaFoldDB" id="A0AB34FET2"/>
<feature type="domain" description="FAS1" evidence="2">
    <location>
        <begin position="108"/>
        <end position="271"/>
    </location>
</feature>
<evidence type="ECO:0000313" key="3">
    <source>
        <dbReference type="EMBL" id="KAJ6437442.1"/>
    </source>
</evidence>
<dbReference type="PANTHER" id="PTHR10900">
    <property type="entry name" value="PERIOSTIN-RELATED"/>
    <property type="match status" value="1"/>
</dbReference>
<protein>
    <submittedName>
        <fullName evidence="3">Fasciclin domain-containing protein</fullName>
    </submittedName>
</protein>
<dbReference type="PROSITE" id="PS50213">
    <property type="entry name" value="FAS1"/>
    <property type="match status" value="2"/>
</dbReference>
<evidence type="ECO:0000313" key="4">
    <source>
        <dbReference type="Proteomes" id="UP001163105"/>
    </source>
</evidence>
<dbReference type="Proteomes" id="UP001163105">
    <property type="component" value="Unassembled WGS sequence"/>
</dbReference>
<dbReference type="SUPFAM" id="SSF82153">
    <property type="entry name" value="FAS1 domain"/>
    <property type="match status" value="2"/>
</dbReference>